<comment type="caution">
    <text evidence="2">The sequence shown here is derived from an EMBL/GenBank/DDBJ whole genome shotgun (WGS) entry which is preliminary data.</text>
</comment>
<dbReference type="RefSeq" id="WP_012703953.1">
    <property type="nucleotide sequence ID" value="NZ_CP013847.1"/>
</dbReference>
<dbReference type="Pfam" id="PF24032">
    <property type="entry name" value="YQBQ"/>
    <property type="match status" value="1"/>
</dbReference>
<dbReference type="AlphaFoldDB" id="A0A6B4A9Y4"/>
<dbReference type="Proteomes" id="UP000478995">
    <property type="component" value="Unassembled WGS sequence"/>
</dbReference>
<organism evidence="2 3">
    <name type="scientific">Clostridium botulinum</name>
    <dbReference type="NCBI Taxonomy" id="1491"/>
    <lineage>
        <taxon>Bacteria</taxon>
        <taxon>Bacillati</taxon>
        <taxon>Bacillota</taxon>
        <taxon>Clostridia</taxon>
        <taxon>Eubacteriales</taxon>
        <taxon>Clostridiaceae</taxon>
        <taxon>Clostridium</taxon>
    </lineage>
</organism>
<sequence length="322" mass="36510">MATIILRNKYKIDNLIEGIQLSEAIDGIAYTATINLVETEELKKLGIAKGHNIEVYDIDFETKKNKQIFKGVIWDIDKSRKSKRITMTCKERIVYLEKSEDEYLFGEGTATQRIQRYCRDWGISTVSLVNTRIKLAKAVYRNDTILGMMLKDLKETAQKGGNLYKLRMLDKLNIMQLGSNKTVWRLETIAEDINEKSSLEGMITQVKILGKQEENKKTPVTGVYKKDTSKYGTIQKLVQDEKIKSGSEAKKRANTLFNTGEETTHISGIDINSIRAGDKVSLNGSLLYVIDVTHNLGSTGRMDLTLSGLDYIRRKFYSGDNI</sequence>
<reference evidence="2 3" key="1">
    <citation type="submission" date="2019-04" db="EMBL/GenBank/DDBJ databases">
        <title>Genome sequencing of Clostridium botulinum Groups I-IV and Clostridium butyricum.</title>
        <authorList>
            <person name="Brunt J."/>
            <person name="Van Vliet A.H.M."/>
            <person name="Stringer S.C."/>
            <person name="Carter A.T."/>
            <person name="Peck M.W."/>
        </authorList>
    </citation>
    <scope>NUCLEOTIDE SEQUENCE [LARGE SCALE GENOMIC DNA]</scope>
    <source>
        <strain evidence="2 3">IFR 18/037</strain>
    </source>
</reference>
<protein>
    <submittedName>
        <fullName evidence="2">XkdQ</fullName>
    </submittedName>
</protein>
<dbReference type="InterPro" id="IPR056937">
    <property type="entry name" value="YqbQ/XkdQ"/>
</dbReference>
<dbReference type="EMBL" id="SWOY01000013">
    <property type="protein sequence ID" value="NFG18628.1"/>
    <property type="molecule type" value="Genomic_DNA"/>
</dbReference>
<proteinExistence type="predicted"/>
<accession>A0A6B4A9Y4</accession>
<name>A0A6B4A9Y4_CLOBO</name>
<feature type="domain" description="YqbQ/XkdQ" evidence="1">
    <location>
        <begin position="20"/>
        <end position="306"/>
    </location>
</feature>
<evidence type="ECO:0000313" key="2">
    <source>
        <dbReference type="EMBL" id="NFG18628.1"/>
    </source>
</evidence>
<evidence type="ECO:0000259" key="1">
    <source>
        <dbReference type="Pfam" id="PF24032"/>
    </source>
</evidence>
<gene>
    <name evidence="2" type="ORF">FC794_18000</name>
</gene>
<evidence type="ECO:0000313" key="3">
    <source>
        <dbReference type="Proteomes" id="UP000478995"/>
    </source>
</evidence>